<keyword evidence="5" id="KW-0456">Lyase</keyword>
<dbReference type="InterPro" id="IPR036663">
    <property type="entry name" value="Fumarylacetoacetase_C_sf"/>
</dbReference>
<evidence type="ECO:0000313" key="5">
    <source>
        <dbReference type="EMBL" id="VCU72029.1"/>
    </source>
</evidence>
<sequence>MRLCRFNSDRLGLIEDDSVADVSEALGELSAHRWGAFAGDPLILALPRVMDAATRLRASAPRVPLASVELKSPITQPGKIMAAPANYSLHVKETIDPGIDHGVHSKALEGVERPPEKYGLFLKALSALVGAGQGVDLVFPDRRTDHEIELAVIIGVGGHSISASKAMEHVAGYSIGLDMTVRGAEDRSFRKSPDSYCVLGPAIVTRDEIDDPMALELTLSVNGVLKQTSSTSVMTVGIAELIALASRMYTLQPGDVLLTGTPQGVGAVRPGDVMQCSCSGIGEMQVPVRLHGNHASARDPNKAD</sequence>
<dbReference type="PANTHER" id="PTHR42796">
    <property type="entry name" value="FUMARYLACETOACETATE HYDROLASE DOMAIN-CONTAINING PROTEIN 2A-RELATED"/>
    <property type="match status" value="1"/>
</dbReference>
<comment type="cofactor">
    <cofactor evidence="1">
        <name>Mg(2+)</name>
        <dbReference type="ChEBI" id="CHEBI:18420"/>
    </cofactor>
</comment>
<dbReference type="Proteomes" id="UP000277294">
    <property type="component" value="Unassembled WGS sequence"/>
</dbReference>
<dbReference type="GO" id="GO:0044281">
    <property type="term" value="P:small molecule metabolic process"/>
    <property type="evidence" value="ECO:0007669"/>
    <property type="project" value="UniProtKB-ARBA"/>
</dbReference>
<dbReference type="Pfam" id="PF01557">
    <property type="entry name" value="FAA_hydrolase"/>
    <property type="match status" value="1"/>
</dbReference>
<reference evidence="5 6" key="1">
    <citation type="submission" date="2018-10" db="EMBL/GenBank/DDBJ databases">
        <authorList>
            <person name="Criscuolo A."/>
        </authorList>
    </citation>
    <scope>NUCLEOTIDE SEQUENCE [LARGE SCALE GENOMIC DNA]</scope>
    <source>
        <strain evidence="5">DnA1</strain>
    </source>
</reference>
<proteinExistence type="inferred from homology"/>
<evidence type="ECO:0000259" key="4">
    <source>
        <dbReference type="Pfam" id="PF01557"/>
    </source>
</evidence>
<evidence type="ECO:0000256" key="2">
    <source>
        <dbReference type="ARBA" id="ARBA00010211"/>
    </source>
</evidence>
<dbReference type="RefSeq" id="WP_124081617.1">
    <property type="nucleotide sequence ID" value="NZ_UWPJ01000034.1"/>
</dbReference>
<dbReference type="SUPFAM" id="SSF56529">
    <property type="entry name" value="FAH"/>
    <property type="match status" value="1"/>
</dbReference>
<dbReference type="PANTHER" id="PTHR42796:SF4">
    <property type="entry name" value="FUMARYLACETOACETATE HYDROLASE DOMAIN-CONTAINING PROTEIN 2A"/>
    <property type="match status" value="1"/>
</dbReference>
<dbReference type="InterPro" id="IPR051121">
    <property type="entry name" value="FAH"/>
</dbReference>
<name>A0A3P4B6W1_9BURK</name>
<dbReference type="EMBL" id="UWPJ01000034">
    <property type="protein sequence ID" value="VCU72029.1"/>
    <property type="molecule type" value="Genomic_DNA"/>
</dbReference>
<dbReference type="Gene3D" id="3.90.850.10">
    <property type="entry name" value="Fumarylacetoacetase-like, C-terminal domain"/>
    <property type="match status" value="1"/>
</dbReference>
<feature type="domain" description="Fumarylacetoacetase-like C-terminal" evidence="4">
    <location>
        <begin position="82"/>
        <end position="288"/>
    </location>
</feature>
<dbReference type="GO" id="GO:0046872">
    <property type="term" value="F:metal ion binding"/>
    <property type="evidence" value="ECO:0007669"/>
    <property type="project" value="UniProtKB-KW"/>
</dbReference>
<gene>
    <name evidence="5" type="ORF">PIGHUM_04124</name>
</gene>
<keyword evidence="6" id="KW-1185">Reference proteome</keyword>
<dbReference type="GO" id="GO:0050385">
    <property type="term" value="F:ureidoglycolate lyase activity"/>
    <property type="evidence" value="ECO:0007669"/>
    <property type="project" value="UniProtKB-EC"/>
</dbReference>
<protein>
    <submittedName>
        <fullName evidence="5">Ureidoglycolate lyase</fullName>
        <ecNumber evidence="5">4.3.2.3</ecNumber>
    </submittedName>
</protein>
<comment type="similarity">
    <text evidence="2">Belongs to the FAH family.</text>
</comment>
<evidence type="ECO:0000256" key="3">
    <source>
        <dbReference type="ARBA" id="ARBA00022723"/>
    </source>
</evidence>
<accession>A0A3P4B6W1</accession>
<evidence type="ECO:0000256" key="1">
    <source>
        <dbReference type="ARBA" id="ARBA00001946"/>
    </source>
</evidence>
<organism evidence="5 6">
    <name type="scientific">Pigmentiphaga humi</name>
    <dbReference type="NCBI Taxonomy" id="2478468"/>
    <lineage>
        <taxon>Bacteria</taxon>
        <taxon>Pseudomonadati</taxon>
        <taxon>Pseudomonadota</taxon>
        <taxon>Betaproteobacteria</taxon>
        <taxon>Burkholderiales</taxon>
        <taxon>Alcaligenaceae</taxon>
        <taxon>Pigmentiphaga</taxon>
    </lineage>
</organism>
<keyword evidence="3" id="KW-0479">Metal-binding</keyword>
<evidence type="ECO:0000313" key="6">
    <source>
        <dbReference type="Proteomes" id="UP000277294"/>
    </source>
</evidence>
<dbReference type="InterPro" id="IPR011234">
    <property type="entry name" value="Fumarylacetoacetase-like_C"/>
</dbReference>
<dbReference type="OrthoDB" id="8582489at2"/>
<dbReference type="EC" id="4.3.2.3" evidence="5"/>
<dbReference type="AlphaFoldDB" id="A0A3P4B6W1"/>